<dbReference type="PIRSF" id="PIRSF002741">
    <property type="entry name" value="MppA"/>
    <property type="match status" value="1"/>
</dbReference>
<dbReference type="AlphaFoldDB" id="A0A1H1JVQ9"/>
<accession>A0A1H1JVQ9</accession>
<dbReference type="InterPro" id="IPR000914">
    <property type="entry name" value="SBP_5_dom"/>
</dbReference>
<dbReference type="Pfam" id="PF00496">
    <property type="entry name" value="SBP_bac_5"/>
    <property type="match status" value="1"/>
</dbReference>
<dbReference type="Gene3D" id="3.40.190.10">
    <property type="entry name" value="Periplasmic binding protein-like II"/>
    <property type="match status" value="1"/>
</dbReference>
<evidence type="ECO:0000256" key="3">
    <source>
        <dbReference type="ARBA" id="ARBA00022729"/>
    </source>
</evidence>
<evidence type="ECO:0000259" key="4">
    <source>
        <dbReference type="Pfam" id="PF00496"/>
    </source>
</evidence>
<reference evidence="6" key="1">
    <citation type="submission" date="2016-10" db="EMBL/GenBank/DDBJ databases">
        <authorList>
            <person name="Varghese N."/>
            <person name="Submissions S."/>
        </authorList>
    </citation>
    <scope>NUCLEOTIDE SEQUENCE [LARGE SCALE GENOMIC DNA]</scope>
    <source>
        <strain evidence="6">GAS106B</strain>
    </source>
</reference>
<feature type="domain" description="Solute-binding protein family 5" evidence="4">
    <location>
        <begin position="53"/>
        <end position="422"/>
    </location>
</feature>
<evidence type="ECO:0000313" key="6">
    <source>
        <dbReference type="Proteomes" id="UP000183487"/>
    </source>
</evidence>
<dbReference type="GO" id="GO:0030288">
    <property type="term" value="C:outer membrane-bounded periplasmic space"/>
    <property type="evidence" value="ECO:0007669"/>
    <property type="project" value="UniProtKB-ARBA"/>
</dbReference>
<dbReference type="GO" id="GO:0043190">
    <property type="term" value="C:ATP-binding cassette (ABC) transporter complex"/>
    <property type="evidence" value="ECO:0007669"/>
    <property type="project" value="InterPro"/>
</dbReference>
<name>A0A1H1JVQ9_9BURK</name>
<dbReference type="Proteomes" id="UP000183487">
    <property type="component" value="Unassembled WGS sequence"/>
</dbReference>
<dbReference type="CDD" id="cd08498">
    <property type="entry name" value="PBP2_NikA_DppA_OppA_like_2"/>
    <property type="match status" value="1"/>
</dbReference>
<proteinExistence type="inferred from homology"/>
<dbReference type="EMBL" id="FNKP01000004">
    <property type="protein sequence ID" value="SDR53932.1"/>
    <property type="molecule type" value="Genomic_DNA"/>
</dbReference>
<keyword evidence="2" id="KW-0813">Transport</keyword>
<protein>
    <submittedName>
        <fullName evidence="5">Peptide/nickel transport system substrate-binding protein</fullName>
    </submittedName>
</protein>
<dbReference type="OrthoDB" id="9801799at2"/>
<evidence type="ECO:0000256" key="2">
    <source>
        <dbReference type="ARBA" id="ARBA00022448"/>
    </source>
</evidence>
<comment type="similarity">
    <text evidence="1">Belongs to the bacterial solute-binding protein 5 family.</text>
</comment>
<dbReference type="Gene3D" id="3.90.76.10">
    <property type="entry name" value="Dipeptide-binding Protein, Domain 1"/>
    <property type="match status" value="1"/>
</dbReference>
<dbReference type="SUPFAM" id="SSF53850">
    <property type="entry name" value="Periplasmic binding protein-like II"/>
    <property type="match status" value="1"/>
</dbReference>
<evidence type="ECO:0000313" key="5">
    <source>
        <dbReference type="EMBL" id="SDR53932.1"/>
    </source>
</evidence>
<dbReference type="Gene3D" id="3.10.105.10">
    <property type="entry name" value="Dipeptide-binding Protein, Domain 3"/>
    <property type="match status" value="1"/>
</dbReference>
<dbReference type="PANTHER" id="PTHR30290">
    <property type="entry name" value="PERIPLASMIC BINDING COMPONENT OF ABC TRANSPORTER"/>
    <property type="match status" value="1"/>
</dbReference>
<keyword evidence="3" id="KW-0732">Signal</keyword>
<keyword evidence="6" id="KW-1185">Reference proteome</keyword>
<sequence>MLYAAPAQAQEVRIGLSAAITSLDPHFYNATPNHTVALNIFEPLVSRDATGRLMPSLATSWKSISDTVWEFNLRKGVHWHDGSFFSAKDVVFSLNRVKNVPGAPGGFSGLINTIVKVESVDDLTVHITTSVPTPNLPMQLSFIEIVSQKAGSISTTADYNSGRAMIGTGPYKFEKYVTNERLSLVRNDDWWNGKPQWAHVTYEVVTNAATRTTSILAGDIDVAETPPAQDIERLRNDSRFRLFSAKGLRVAYVMPFYQASADAEPVTDASGNRITPSPLTNLAVRKALSGAIDRSGLASKIMFGTAEPTGQFLPPGVFSSLSDVGVPKYDPVAAKKLLAESGYPDGFSLTLTATNDRVPYSVEVAQAIAQMWSRIGVRTKVNAVPTSIGIKLASNQSVPVYIDNWGNSSFEAGSILGSLLGTVDPGKSRGTYNWSRYSNPALDQQVDTALRTVDTLQREKLLQDASRVALDNLAVIPLFNFVNYWVTRKGYAYVPRADGLTLANAITAQ</sequence>
<organism evidence="5 6">
    <name type="scientific">Paraburkholderia fungorum</name>
    <dbReference type="NCBI Taxonomy" id="134537"/>
    <lineage>
        <taxon>Bacteria</taxon>
        <taxon>Pseudomonadati</taxon>
        <taxon>Pseudomonadota</taxon>
        <taxon>Betaproteobacteria</taxon>
        <taxon>Burkholderiales</taxon>
        <taxon>Burkholderiaceae</taxon>
        <taxon>Paraburkholderia</taxon>
    </lineage>
</organism>
<dbReference type="GO" id="GO:0015833">
    <property type="term" value="P:peptide transport"/>
    <property type="evidence" value="ECO:0007669"/>
    <property type="project" value="TreeGrafter"/>
</dbReference>
<dbReference type="GO" id="GO:1904680">
    <property type="term" value="F:peptide transmembrane transporter activity"/>
    <property type="evidence" value="ECO:0007669"/>
    <property type="project" value="TreeGrafter"/>
</dbReference>
<evidence type="ECO:0000256" key="1">
    <source>
        <dbReference type="ARBA" id="ARBA00005695"/>
    </source>
</evidence>
<dbReference type="InterPro" id="IPR039424">
    <property type="entry name" value="SBP_5"/>
</dbReference>
<dbReference type="InterPro" id="IPR030678">
    <property type="entry name" value="Peptide/Ni-bd"/>
</dbReference>
<gene>
    <name evidence="5" type="ORF">SAMN05443245_7308</name>
</gene>
<dbReference type="RefSeq" id="WP_074773782.1">
    <property type="nucleotide sequence ID" value="NZ_FNKP01000004.1"/>
</dbReference>
<dbReference type="PANTHER" id="PTHR30290:SF9">
    <property type="entry name" value="OLIGOPEPTIDE-BINDING PROTEIN APPA"/>
    <property type="match status" value="1"/>
</dbReference>